<dbReference type="eggNOG" id="KOG0017">
    <property type="taxonomic scope" value="Eukaryota"/>
</dbReference>
<reference evidence="2" key="2">
    <citation type="submission" date="2013-04" db="UniProtKB">
        <authorList>
            <consortium name="EnsemblPlants"/>
        </authorList>
    </citation>
    <scope>IDENTIFICATION</scope>
</reference>
<dbReference type="AlphaFoldDB" id="J3NA74"/>
<keyword evidence="3" id="KW-1185">Reference proteome</keyword>
<evidence type="ECO:0000259" key="1">
    <source>
        <dbReference type="Pfam" id="PF22936"/>
    </source>
</evidence>
<dbReference type="OMA" id="CAITRNC"/>
<name>J3NA74_ORYBR</name>
<evidence type="ECO:0000313" key="2">
    <source>
        <dbReference type="EnsemblPlants" id="OB11G27100.1"/>
    </source>
</evidence>
<dbReference type="Pfam" id="PF22936">
    <property type="entry name" value="Pol_BBD"/>
    <property type="match status" value="2"/>
</dbReference>
<dbReference type="Gramene" id="OB11G27100.1">
    <property type="protein sequence ID" value="OB11G27100.1"/>
    <property type="gene ID" value="OB11G27100"/>
</dbReference>
<feature type="domain" description="Retrovirus-related Pol polyprotein from transposon TNT 1-94-like beta-barrel" evidence="1">
    <location>
        <begin position="57"/>
        <end position="132"/>
    </location>
</feature>
<dbReference type="EnsemblPlants" id="OB11G27100.1">
    <property type="protein sequence ID" value="OB11G27100.1"/>
    <property type="gene ID" value="OB11G27100"/>
</dbReference>
<feature type="domain" description="Retrovirus-related Pol polyprotein from transposon TNT 1-94-like beta-barrel" evidence="1">
    <location>
        <begin position="155"/>
        <end position="229"/>
    </location>
</feature>
<proteinExistence type="predicted"/>
<accession>J3NA74</accession>
<dbReference type="Proteomes" id="UP000006038">
    <property type="component" value="Chromosome 11"/>
</dbReference>
<dbReference type="InterPro" id="IPR054722">
    <property type="entry name" value="PolX-like_BBD"/>
</dbReference>
<organism evidence="2">
    <name type="scientific">Oryza brachyantha</name>
    <name type="common">malo sina</name>
    <dbReference type="NCBI Taxonomy" id="4533"/>
    <lineage>
        <taxon>Eukaryota</taxon>
        <taxon>Viridiplantae</taxon>
        <taxon>Streptophyta</taxon>
        <taxon>Embryophyta</taxon>
        <taxon>Tracheophyta</taxon>
        <taxon>Spermatophyta</taxon>
        <taxon>Magnoliopsida</taxon>
        <taxon>Liliopsida</taxon>
        <taxon>Poales</taxon>
        <taxon>Poaceae</taxon>
        <taxon>BOP clade</taxon>
        <taxon>Oryzoideae</taxon>
        <taxon>Oryzeae</taxon>
        <taxon>Oryzinae</taxon>
        <taxon>Oryza</taxon>
    </lineage>
</organism>
<dbReference type="PANTHER" id="PTHR47592:SF27">
    <property type="entry name" value="OS08G0421700 PROTEIN"/>
    <property type="match status" value="1"/>
</dbReference>
<sequence length="270" mass="28234">MPSSFSNYQSSFFRINLTSLHNSLSAHIALAPKSTPNKLPLLAMISRSPEEAAKGKWYIATAATNHMTRDKNLISDLKPMAGLTIADGNGAGLQMCGLGAVSTEAVVIPDVWYVPGINANLVSVGQISELGYRIEIGGGVCTHVRSPEEAAKGKWYIATAATNHMTHDKSLISDLKPMAGLIIADGNGAGLQVRGSGAVNTETVAIPDVLYVPGINANLVSVGQLTELGLGVQIGRGVCTITGGSDESVVGRAHRSGGVYEVEFLRVPLN</sequence>
<evidence type="ECO:0000313" key="3">
    <source>
        <dbReference type="Proteomes" id="UP000006038"/>
    </source>
</evidence>
<protein>
    <recommendedName>
        <fullName evidence="1">Retrovirus-related Pol polyprotein from transposon TNT 1-94-like beta-barrel domain-containing protein</fullName>
    </recommendedName>
</protein>
<dbReference type="PANTHER" id="PTHR47592">
    <property type="entry name" value="PBF68 PROTEIN"/>
    <property type="match status" value="1"/>
</dbReference>
<reference evidence="2" key="1">
    <citation type="journal article" date="2013" name="Nat. Commun.">
        <title>Whole-genome sequencing of Oryza brachyantha reveals mechanisms underlying Oryza genome evolution.</title>
        <authorList>
            <person name="Chen J."/>
            <person name="Huang Q."/>
            <person name="Gao D."/>
            <person name="Wang J."/>
            <person name="Lang Y."/>
            <person name="Liu T."/>
            <person name="Li B."/>
            <person name="Bai Z."/>
            <person name="Luis Goicoechea J."/>
            <person name="Liang C."/>
            <person name="Chen C."/>
            <person name="Zhang W."/>
            <person name="Sun S."/>
            <person name="Liao Y."/>
            <person name="Zhang X."/>
            <person name="Yang L."/>
            <person name="Song C."/>
            <person name="Wang M."/>
            <person name="Shi J."/>
            <person name="Liu G."/>
            <person name="Liu J."/>
            <person name="Zhou H."/>
            <person name="Zhou W."/>
            <person name="Yu Q."/>
            <person name="An N."/>
            <person name="Chen Y."/>
            <person name="Cai Q."/>
            <person name="Wang B."/>
            <person name="Liu B."/>
            <person name="Min J."/>
            <person name="Huang Y."/>
            <person name="Wu H."/>
            <person name="Li Z."/>
            <person name="Zhang Y."/>
            <person name="Yin Y."/>
            <person name="Song W."/>
            <person name="Jiang J."/>
            <person name="Jackson S.A."/>
            <person name="Wing R.A."/>
            <person name="Wang J."/>
            <person name="Chen M."/>
        </authorList>
    </citation>
    <scope>NUCLEOTIDE SEQUENCE [LARGE SCALE GENOMIC DNA]</scope>
    <source>
        <strain evidence="2">cv. IRGC 101232</strain>
    </source>
</reference>
<dbReference type="HOGENOM" id="CLU_1031962_0_0_1"/>